<dbReference type="Gene3D" id="3.40.1350.10">
    <property type="match status" value="1"/>
</dbReference>
<dbReference type="InterPro" id="IPR052906">
    <property type="entry name" value="Type_IV_Methyl-Rstrct_Enzyme"/>
</dbReference>
<reference evidence="2 3" key="1">
    <citation type="submission" date="2016-09" db="EMBL/GenBank/DDBJ databases">
        <title>Couchioplanes caeruleus draft genome sequence.</title>
        <authorList>
            <person name="Sheehan J."/>
            <person name="Caffrey P."/>
        </authorList>
    </citation>
    <scope>NUCLEOTIDE SEQUENCE [LARGE SCALE GENOMIC DNA]</scope>
    <source>
        <strain evidence="2 3">DSM 43634</strain>
    </source>
</reference>
<protein>
    <recommendedName>
        <fullName evidence="1">Restriction endonuclease type IV Mrr domain-containing protein</fullName>
    </recommendedName>
</protein>
<organism evidence="2 3">
    <name type="scientific">Couchioplanes caeruleus subsp. caeruleus</name>
    <dbReference type="NCBI Taxonomy" id="56427"/>
    <lineage>
        <taxon>Bacteria</taxon>
        <taxon>Bacillati</taxon>
        <taxon>Actinomycetota</taxon>
        <taxon>Actinomycetes</taxon>
        <taxon>Micromonosporales</taxon>
        <taxon>Micromonosporaceae</taxon>
        <taxon>Couchioplanes</taxon>
    </lineage>
</organism>
<evidence type="ECO:0000259" key="1">
    <source>
        <dbReference type="Pfam" id="PF04471"/>
    </source>
</evidence>
<proteinExistence type="predicted"/>
<dbReference type="GO" id="GO:0009307">
    <property type="term" value="P:DNA restriction-modification system"/>
    <property type="evidence" value="ECO:0007669"/>
    <property type="project" value="InterPro"/>
</dbReference>
<sequence>MLPIGPSGGSTPEYEDLTRTWGDLLRGLPKIDDWTITERLPDMHAIGMAYLEYAEFGEPPFGLMDASDAPGKALAEYRHRLNRARRRAVRDRMQELVTKVDTLLPQLLADVPRDSLERLEDARASEVDAAIAEIERLMGATASRRGRWSDLHRHMHFGQGHDWHDIYELDWPTLKPDIEAAMFSEDDPLPVPDIDLGRAASQRPVGGASTKLSWNKLDPDVFERLLHDLLRNLPGYQNVQLLMKANAADRGRDISAERVLHDGAGGVRTERVIVQAKHWLSKSVPPEEITSALTRITLWEPPVVRGFVVATSGHFTPDAVAWVERHNEAGKVPFIDLWPEPRLTTMLSERPWLVAEYGLR</sequence>
<dbReference type="GO" id="GO:0003677">
    <property type="term" value="F:DNA binding"/>
    <property type="evidence" value="ECO:0007669"/>
    <property type="project" value="InterPro"/>
</dbReference>
<dbReference type="AlphaFoldDB" id="A0A1K0GIL7"/>
<gene>
    <name evidence="2" type="ORF">BG844_30295</name>
</gene>
<dbReference type="Pfam" id="PF04471">
    <property type="entry name" value="Mrr_cat"/>
    <property type="match status" value="1"/>
</dbReference>
<evidence type="ECO:0000313" key="3">
    <source>
        <dbReference type="Proteomes" id="UP000182486"/>
    </source>
</evidence>
<dbReference type="GO" id="GO:0015666">
    <property type="term" value="F:restriction endodeoxyribonuclease activity"/>
    <property type="evidence" value="ECO:0007669"/>
    <property type="project" value="TreeGrafter"/>
</dbReference>
<dbReference type="InterPro" id="IPR011335">
    <property type="entry name" value="Restrct_endonuc-II-like"/>
</dbReference>
<accession>A0A1K0GIL7</accession>
<keyword evidence="3" id="KW-1185">Reference proteome</keyword>
<evidence type="ECO:0000313" key="2">
    <source>
        <dbReference type="EMBL" id="OJF10772.1"/>
    </source>
</evidence>
<dbReference type="Proteomes" id="UP000182486">
    <property type="component" value="Unassembled WGS sequence"/>
</dbReference>
<dbReference type="PANTHER" id="PTHR30015:SF7">
    <property type="entry name" value="TYPE IV METHYL-DIRECTED RESTRICTION ENZYME ECOKMRR"/>
    <property type="match status" value="1"/>
</dbReference>
<dbReference type="EMBL" id="MEIA01000460">
    <property type="protein sequence ID" value="OJF10772.1"/>
    <property type="molecule type" value="Genomic_DNA"/>
</dbReference>
<dbReference type="InterPro" id="IPR007560">
    <property type="entry name" value="Restrct_endonuc_IV_Mrr"/>
</dbReference>
<feature type="domain" description="Restriction endonuclease type IV Mrr" evidence="1">
    <location>
        <begin position="216"/>
        <end position="347"/>
    </location>
</feature>
<dbReference type="PANTHER" id="PTHR30015">
    <property type="entry name" value="MRR RESTRICTION SYSTEM PROTEIN"/>
    <property type="match status" value="1"/>
</dbReference>
<comment type="caution">
    <text evidence="2">The sequence shown here is derived from an EMBL/GenBank/DDBJ whole genome shotgun (WGS) entry which is preliminary data.</text>
</comment>
<dbReference type="InterPro" id="IPR011856">
    <property type="entry name" value="tRNA_endonuc-like_dom_sf"/>
</dbReference>
<dbReference type="SUPFAM" id="SSF52980">
    <property type="entry name" value="Restriction endonuclease-like"/>
    <property type="match status" value="1"/>
</dbReference>
<name>A0A1K0GIL7_9ACTN</name>